<dbReference type="AlphaFoldDB" id="N9R0H5"/>
<dbReference type="EMBL" id="APRZ01000026">
    <property type="protein sequence ID" value="ENX32090.1"/>
    <property type="molecule type" value="Genomic_DNA"/>
</dbReference>
<reference evidence="2 3" key="1">
    <citation type="submission" date="2013-02" db="EMBL/GenBank/DDBJ databases">
        <title>The Genome Sequence of Acinetobacter sp. NIPH 1859.</title>
        <authorList>
            <consortium name="The Broad Institute Genome Sequencing Platform"/>
            <consortium name="The Broad Institute Genome Sequencing Center for Infectious Disease"/>
            <person name="Cerqueira G."/>
            <person name="Feldgarden M."/>
            <person name="Courvalin P."/>
            <person name="Perichon B."/>
            <person name="Grillot-Courvalin C."/>
            <person name="Clermont D."/>
            <person name="Rocha E."/>
            <person name="Yoon E.-J."/>
            <person name="Nemec A."/>
            <person name="Walker B."/>
            <person name="Young S.K."/>
            <person name="Zeng Q."/>
            <person name="Gargeya S."/>
            <person name="Fitzgerald M."/>
            <person name="Haas B."/>
            <person name="Abouelleil A."/>
            <person name="Alvarado L."/>
            <person name="Arachchi H.M."/>
            <person name="Berlin A.M."/>
            <person name="Chapman S.B."/>
            <person name="Dewar J."/>
            <person name="Goldberg J."/>
            <person name="Griggs A."/>
            <person name="Gujja S."/>
            <person name="Hansen M."/>
            <person name="Howarth C."/>
            <person name="Imamovic A."/>
            <person name="Larimer J."/>
            <person name="McCowan C."/>
            <person name="Murphy C."/>
            <person name="Neiman D."/>
            <person name="Pearson M."/>
            <person name="Priest M."/>
            <person name="Roberts A."/>
            <person name="Saif S."/>
            <person name="Shea T."/>
            <person name="Sisk P."/>
            <person name="Sykes S."/>
            <person name="Wortman J."/>
            <person name="Nusbaum C."/>
            <person name="Birren B."/>
        </authorList>
    </citation>
    <scope>NUCLEOTIDE SEQUENCE [LARGE SCALE GENOMIC DNA]</scope>
    <source>
        <strain evidence="2 3">NIPH 1859</strain>
    </source>
</reference>
<organism evidence="2 3">
    <name type="scientific">Acinetobacter colistiniresistens</name>
    <dbReference type="NCBI Taxonomy" id="280145"/>
    <lineage>
        <taxon>Bacteria</taxon>
        <taxon>Pseudomonadati</taxon>
        <taxon>Pseudomonadota</taxon>
        <taxon>Gammaproteobacteria</taxon>
        <taxon>Moraxellales</taxon>
        <taxon>Moraxellaceae</taxon>
        <taxon>Acinetobacter</taxon>
    </lineage>
</organism>
<dbReference type="PATRIC" id="fig|1217695.3.peg.3873"/>
<gene>
    <name evidence="2" type="ORF">F889_03990</name>
</gene>
<dbReference type="RefSeq" id="WP_005278798.1">
    <property type="nucleotide sequence ID" value="NZ_KB850199.1"/>
</dbReference>
<dbReference type="HOGENOM" id="CLU_1202719_0_0_6"/>
<comment type="caution">
    <text evidence="2">The sequence shown here is derived from an EMBL/GenBank/DDBJ whole genome shotgun (WGS) entry which is preliminary data.</text>
</comment>
<keyword evidence="3" id="KW-1185">Reference proteome</keyword>
<dbReference type="PROSITE" id="PS51257">
    <property type="entry name" value="PROKAR_LIPOPROTEIN"/>
    <property type="match status" value="1"/>
</dbReference>
<feature type="region of interest" description="Disordered" evidence="1">
    <location>
        <begin position="215"/>
        <end position="244"/>
    </location>
</feature>
<dbReference type="Proteomes" id="UP000013009">
    <property type="component" value="Unassembled WGS sequence"/>
</dbReference>
<sequence length="244" mass="27021">MRSLLLVTISFISVVVLTACGENFSVANVSLGGSGSGTQKPLPGGGNGGGSNPSTGDKDEAYEYVVTVPQETQDTCMGIQRNLRLIDAESKQPLPLGHVQPLNITPLQIEIKNTTPNYVYQLTPLCRPIEYQIDQTTMFHGQALRCGADQDELQVLRPYETRIYELDLNFAQTELPFTVKYNAFYQTELPKNDTPWEKCDVAKITVPIHKRRISKDIGTEQPPITLPEVPNGEHPEIPKGEKPE</sequence>
<name>N9R0H5_9GAMM</name>
<protein>
    <recommendedName>
        <fullName evidence="4">Lipoprotein</fullName>
    </recommendedName>
</protein>
<dbReference type="OrthoDB" id="6712484at2"/>
<evidence type="ECO:0000256" key="1">
    <source>
        <dbReference type="SAM" id="MobiDB-lite"/>
    </source>
</evidence>
<evidence type="ECO:0000313" key="3">
    <source>
        <dbReference type="Proteomes" id="UP000013009"/>
    </source>
</evidence>
<evidence type="ECO:0000313" key="2">
    <source>
        <dbReference type="EMBL" id="ENX32090.1"/>
    </source>
</evidence>
<proteinExistence type="predicted"/>
<feature type="region of interest" description="Disordered" evidence="1">
    <location>
        <begin position="35"/>
        <end position="58"/>
    </location>
</feature>
<feature type="compositionally biased region" description="Basic and acidic residues" evidence="1">
    <location>
        <begin position="231"/>
        <end position="244"/>
    </location>
</feature>
<evidence type="ECO:0008006" key="4">
    <source>
        <dbReference type="Google" id="ProtNLM"/>
    </source>
</evidence>
<accession>N9R0H5</accession>